<evidence type="ECO:0000259" key="4">
    <source>
        <dbReference type="Pfam" id="PF00808"/>
    </source>
</evidence>
<organism evidence="5 7">
    <name type="scientific">Chlorella vulgaris</name>
    <name type="common">Green alga</name>
    <dbReference type="NCBI Taxonomy" id="3077"/>
    <lineage>
        <taxon>Eukaryota</taxon>
        <taxon>Viridiplantae</taxon>
        <taxon>Chlorophyta</taxon>
        <taxon>core chlorophytes</taxon>
        <taxon>Trebouxiophyceae</taxon>
        <taxon>Chlorellales</taxon>
        <taxon>Chlorellaceae</taxon>
        <taxon>Chlorella clade</taxon>
        <taxon>Chlorella</taxon>
    </lineage>
</organism>
<evidence type="ECO:0000256" key="2">
    <source>
        <dbReference type="ARBA" id="ARBA00023242"/>
    </source>
</evidence>
<name>A0A9D4YS29_CHLVU</name>
<dbReference type="Pfam" id="PF00808">
    <property type="entry name" value="CBFD_NFYB_HMF"/>
    <property type="match status" value="1"/>
</dbReference>
<dbReference type="InterPro" id="IPR051377">
    <property type="entry name" value="DNA_Pol-Epsilon_Subunit"/>
</dbReference>
<evidence type="ECO:0000256" key="3">
    <source>
        <dbReference type="SAM" id="MobiDB-lite"/>
    </source>
</evidence>
<feature type="compositionally biased region" description="Low complexity" evidence="3">
    <location>
        <begin position="149"/>
        <end position="176"/>
    </location>
</feature>
<dbReference type="GO" id="GO:0006974">
    <property type="term" value="P:DNA damage response"/>
    <property type="evidence" value="ECO:0007669"/>
    <property type="project" value="TreeGrafter"/>
</dbReference>
<reference evidence="5" key="1">
    <citation type="journal article" date="2019" name="Plant J.">
        <title>Chlorella vulgaris genome assembly and annotation reveals the molecular basis for metabolic acclimation to high light conditions.</title>
        <authorList>
            <person name="Cecchin M."/>
            <person name="Marcolungo L."/>
            <person name="Rossato M."/>
            <person name="Girolomoni L."/>
            <person name="Cosentino E."/>
            <person name="Cuine S."/>
            <person name="Li-Beisson Y."/>
            <person name="Delledonne M."/>
            <person name="Ballottari M."/>
        </authorList>
    </citation>
    <scope>NUCLEOTIDE SEQUENCE</scope>
    <source>
        <strain evidence="5">211/11P</strain>
    </source>
</reference>
<sequence>MPATEALDSPSKSAEACVEGGADTEVLPKALVKRIVKAGLQQWDAAAGGDGKRDFQVNKDAVLACSEAGKLFIHYLTATANDTCREARRQTISADDVLTALEDLNFGELVEPLKAALEAFKAENKEKSKKRVETSKKRKASVTADDGLAAAGEQQQQQQQQQPQAVAPAAAGGEAS</sequence>
<accession>A0A9D4YS29</accession>
<dbReference type="GO" id="GO:0006272">
    <property type="term" value="P:leading strand elongation"/>
    <property type="evidence" value="ECO:0007669"/>
    <property type="project" value="TreeGrafter"/>
</dbReference>
<proteinExistence type="predicted"/>
<keyword evidence="2" id="KW-0539">Nucleus</keyword>
<dbReference type="InterPro" id="IPR003958">
    <property type="entry name" value="CBFA_NFYB_domain"/>
</dbReference>
<dbReference type="CDD" id="cd22928">
    <property type="entry name" value="HFD_POLE3_DPB4"/>
    <property type="match status" value="1"/>
</dbReference>
<feature type="region of interest" description="Disordered" evidence="3">
    <location>
        <begin position="124"/>
        <end position="176"/>
    </location>
</feature>
<dbReference type="OrthoDB" id="1707486at2759"/>
<dbReference type="InterPro" id="IPR009072">
    <property type="entry name" value="Histone-fold"/>
</dbReference>
<gene>
    <name evidence="6" type="ORF">D9Q98_007401</name>
    <name evidence="5" type="ORF">D9Q98_010712</name>
</gene>
<dbReference type="PANTHER" id="PTHR46172">
    <property type="entry name" value="DNA POLYMERASE EPSILON SUBUNIT 3"/>
    <property type="match status" value="1"/>
</dbReference>
<dbReference type="GO" id="GO:0031507">
    <property type="term" value="P:heterochromatin formation"/>
    <property type="evidence" value="ECO:0007669"/>
    <property type="project" value="TreeGrafter"/>
</dbReference>
<dbReference type="Gene3D" id="1.10.20.10">
    <property type="entry name" value="Histone, subunit A"/>
    <property type="match status" value="1"/>
</dbReference>
<dbReference type="EMBL" id="SIDB01000009">
    <property type="protein sequence ID" value="KAI3428579.1"/>
    <property type="molecule type" value="Genomic_DNA"/>
</dbReference>
<evidence type="ECO:0000313" key="6">
    <source>
        <dbReference type="EMBL" id="KAI3428579.1"/>
    </source>
</evidence>
<dbReference type="AlphaFoldDB" id="A0A9D4YS29"/>
<dbReference type="GO" id="GO:0008623">
    <property type="term" value="C:CHRAC"/>
    <property type="evidence" value="ECO:0007669"/>
    <property type="project" value="TreeGrafter"/>
</dbReference>
<evidence type="ECO:0000313" key="5">
    <source>
        <dbReference type="EMBL" id="KAI3423532.1"/>
    </source>
</evidence>
<evidence type="ECO:0000256" key="1">
    <source>
        <dbReference type="ARBA" id="ARBA00004123"/>
    </source>
</evidence>
<dbReference type="GO" id="GO:0046982">
    <property type="term" value="F:protein heterodimerization activity"/>
    <property type="evidence" value="ECO:0007669"/>
    <property type="project" value="InterPro"/>
</dbReference>
<feature type="compositionally biased region" description="Basic and acidic residues" evidence="3">
    <location>
        <begin position="124"/>
        <end position="135"/>
    </location>
</feature>
<dbReference type="Proteomes" id="UP001055712">
    <property type="component" value="Unassembled WGS sequence"/>
</dbReference>
<protein>
    <recommendedName>
        <fullName evidence="4">Transcription factor CBF/NF-Y/archaeal histone domain-containing protein</fullName>
    </recommendedName>
</protein>
<comment type="subcellular location">
    <subcellularLocation>
        <location evidence="1">Nucleus</location>
    </subcellularLocation>
</comment>
<evidence type="ECO:0000313" key="7">
    <source>
        <dbReference type="Proteomes" id="UP001055712"/>
    </source>
</evidence>
<comment type="caution">
    <text evidence="5">The sequence shown here is derived from an EMBL/GenBank/DDBJ whole genome shotgun (WGS) entry which is preliminary data.</text>
</comment>
<keyword evidence="7" id="KW-1185">Reference proteome</keyword>
<dbReference type="GO" id="GO:0008622">
    <property type="term" value="C:epsilon DNA polymerase complex"/>
    <property type="evidence" value="ECO:0007669"/>
    <property type="project" value="TreeGrafter"/>
</dbReference>
<dbReference type="GO" id="GO:0031490">
    <property type="term" value="F:chromatin DNA binding"/>
    <property type="evidence" value="ECO:0007669"/>
    <property type="project" value="TreeGrafter"/>
</dbReference>
<feature type="domain" description="Transcription factor CBF/NF-Y/archaeal histone" evidence="4">
    <location>
        <begin position="27"/>
        <end position="101"/>
    </location>
</feature>
<dbReference type="EMBL" id="SIDB01000019">
    <property type="protein sequence ID" value="KAI3423532.1"/>
    <property type="molecule type" value="Genomic_DNA"/>
</dbReference>
<dbReference type="SUPFAM" id="SSF47113">
    <property type="entry name" value="Histone-fold"/>
    <property type="match status" value="1"/>
</dbReference>
<reference evidence="5" key="2">
    <citation type="submission" date="2020-11" db="EMBL/GenBank/DDBJ databases">
        <authorList>
            <person name="Cecchin M."/>
            <person name="Marcolungo L."/>
            <person name="Rossato M."/>
            <person name="Girolomoni L."/>
            <person name="Cosentino E."/>
            <person name="Cuine S."/>
            <person name="Li-Beisson Y."/>
            <person name="Delledonne M."/>
            <person name="Ballottari M."/>
        </authorList>
    </citation>
    <scope>NUCLEOTIDE SEQUENCE</scope>
    <source>
        <strain evidence="5">211/11P</strain>
        <tissue evidence="5">Whole cell</tissue>
    </source>
</reference>
<dbReference type="PANTHER" id="PTHR46172:SF1">
    <property type="entry name" value="DNA POLYMERASE EPSILON SUBUNIT 3"/>
    <property type="match status" value="1"/>
</dbReference>